<sequence length="425" mass="48526">MEEGGEAGSAKPNPTVAQICEECKANPSKYKCPGCSIRSCSLPCVKAHKLRTGCTGKRNQTNFVPLSQIDNNQLLSDYNLLEEVKRVSESAQRLRNKLCRYNYYRLPDHLKSLRGAASSRRTKLLFLPSGMSKREKNQTRYDRSQVANSRLYLKKKCISWTIEWRFHSTDVVLTDHEVNENTKFCSIIENHLKPGPWNHQLRLFCEEQLDCLRLFIRKYPKGARSPLCELDIRVPIRQQLTNLVILEYPVIYVFLPSQSLDFGVVKNATPSFCKPELKTYGRNDPSAGGVPFKEEEIEEDNSYPKVFDLMKRETSSSLPLISSRSRCEKAPDDSLTKTLPATVATDNDSHSDSNAKEQGLFEDMDFDFDQGLIDTYSNLIAEINPDDFLDLEGELTKEELEERNLSSVRKFLLADDDIEEGEILE</sequence>
<dbReference type="GO" id="GO:0005634">
    <property type="term" value="C:nucleus"/>
    <property type="evidence" value="ECO:0000318"/>
    <property type="project" value="GO_Central"/>
</dbReference>
<dbReference type="GO" id="GO:0000492">
    <property type="term" value="P:box C/D snoRNP assembly"/>
    <property type="evidence" value="ECO:0000318"/>
    <property type="project" value="GO_Central"/>
</dbReference>
<keyword evidence="3" id="KW-0597">Phosphoprotein</keyword>
<comment type="subunit">
    <text evidence="10">Interacts with FBL, SNU13, NOP58, NUFIP1, RUVBL1, RUVBL2 and TAF9. Interacts (via HIT-type zinc finger) with the RUVBL1/RUVBL2 complex in the presence of ADP.</text>
</comment>
<dbReference type="EMBL" id="CM007652">
    <property type="protein sequence ID" value="ONI20256.1"/>
    <property type="molecule type" value="Genomic_DNA"/>
</dbReference>
<feature type="compositionally biased region" description="Basic and acidic residues" evidence="14">
    <location>
        <begin position="325"/>
        <end position="335"/>
    </location>
</feature>
<feature type="region of interest" description="Disordered" evidence="14">
    <location>
        <begin position="321"/>
        <end position="355"/>
    </location>
</feature>
<dbReference type="AlphaFoldDB" id="A0A251Q8V1"/>
<comment type="function">
    <text evidence="8">Required for box C/D snoRNAs accumulation involved in snoRNA processing, snoRNA transport to the nucleolus and ribosome biogenesis.</text>
</comment>
<dbReference type="FunFam" id="3.30.60.190:FF:000001">
    <property type="entry name" value="box C/D snoRNA protein 1"/>
    <property type="match status" value="1"/>
</dbReference>
<dbReference type="CDD" id="cd23023">
    <property type="entry name" value="zf-HIT_BCD1"/>
    <property type="match status" value="1"/>
</dbReference>
<evidence type="ECO:0000256" key="2">
    <source>
        <dbReference type="ARBA" id="ARBA00022517"/>
    </source>
</evidence>
<evidence type="ECO:0000313" key="16">
    <source>
        <dbReference type="EMBL" id="ONI20256.1"/>
    </source>
</evidence>
<keyword evidence="6" id="KW-0862">Zinc</keyword>
<organism evidence="16 17">
    <name type="scientific">Prunus persica</name>
    <name type="common">Peach</name>
    <name type="synonym">Amygdalus persica</name>
    <dbReference type="NCBI Taxonomy" id="3760"/>
    <lineage>
        <taxon>Eukaryota</taxon>
        <taxon>Viridiplantae</taxon>
        <taxon>Streptophyta</taxon>
        <taxon>Embryophyta</taxon>
        <taxon>Tracheophyta</taxon>
        <taxon>Spermatophyta</taxon>
        <taxon>Magnoliopsida</taxon>
        <taxon>eudicotyledons</taxon>
        <taxon>Gunneridae</taxon>
        <taxon>Pentapetalae</taxon>
        <taxon>rosids</taxon>
        <taxon>fabids</taxon>
        <taxon>Rosales</taxon>
        <taxon>Rosaceae</taxon>
        <taxon>Amygdaloideae</taxon>
        <taxon>Amygdaleae</taxon>
        <taxon>Prunus</taxon>
    </lineage>
</organism>
<evidence type="ECO:0000256" key="10">
    <source>
        <dbReference type="ARBA" id="ARBA00061949"/>
    </source>
</evidence>
<dbReference type="GO" id="GO:0000463">
    <property type="term" value="P:maturation of LSU-rRNA from tricistronic rRNA transcript (SSU-rRNA, 5.8S rRNA, LSU-rRNA)"/>
    <property type="evidence" value="ECO:0000318"/>
    <property type="project" value="GO_Central"/>
</dbReference>
<reference evidence="16 17" key="1">
    <citation type="journal article" date="2013" name="Nat. Genet.">
        <title>The high-quality draft genome of peach (Prunus persica) identifies unique patterns of genetic diversity, domestication and genome evolution.</title>
        <authorList>
            <consortium name="International Peach Genome Initiative"/>
            <person name="Verde I."/>
            <person name="Abbott A.G."/>
            <person name="Scalabrin S."/>
            <person name="Jung S."/>
            <person name="Shu S."/>
            <person name="Marroni F."/>
            <person name="Zhebentyayeva T."/>
            <person name="Dettori M.T."/>
            <person name="Grimwood J."/>
            <person name="Cattonaro F."/>
            <person name="Zuccolo A."/>
            <person name="Rossini L."/>
            <person name="Jenkins J."/>
            <person name="Vendramin E."/>
            <person name="Meisel L.A."/>
            <person name="Decroocq V."/>
            <person name="Sosinski B."/>
            <person name="Prochnik S."/>
            <person name="Mitros T."/>
            <person name="Policriti A."/>
            <person name="Cipriani G."/>
            <person name="Dondini L."/>
            <person name="Ficklin S."/>
            <person name="Goodstein D.M."/>
            <person name="Xuan P."/>
            <person name="Del Fabbro C."/>
            <person name="Aramini V."/>
            <person name="Copetti D."/>
            <person name="Gonzalez S."/>
            <person name="Horner D.S."/>
            <person name="Falchi R."/>
            <person name="Lucas S."/>
            <person name="Mica E."/>
            <person name="Maldonado J."/>
            <person name="Lazzari B."/>
            <person name="Bielenberg D."/>
            <person name="Pirona R."/>
            <person name="Miculan M."/>
            <person name="Barakat A."/>
            <person name="Testolin R."/>
            <person name="Stella A."/>
            <person name="Tartarini S."/>
            <person name="Tonutti P."/>
            <person name="Arus P."/>
            <person name="Orellana A."/>
            <person name="Wells C."/>
            <person name="Main D."/>
            <person name="Vizzotto G."/>
            <person name="Silva H."/>
            <person name="Salamini F."/>
            <person name="Schmutz J."/>
            <person name="Morgante M."/>
            <person name="Rokhsar D.S."/>
        </authorList>
    </citation>
    <scope>NUCLEOTIDE SEQUENCE [LARGE SCALE GENOMIC DNA]</scope>
    <source>
        <strain evidence="17">cv. Nemared</strain>
    </source>
</reference>
<evidence type="ECO:0000256" key="3">
    <source>
        <dbReference type="ARBA" id="ARBA00022553"/>
    </source>
</evidence>
<keyword evidence="1" id="KW-1017">Isopeptide bond</keyword>
<evidence type="ECO:0000313" key="17">
    <source>
        <dbReference type="Proteomes" id="UP000006882"/>
    </source>
</evidence>
<dbReference type="Pfam" id="PF25790">
    <property type="entry name" value="BCD1"/>
    <property type="match status" value="1"/>
</dbReference>
<evidence type="ECO:0000256" key="8">
    <source>
        <dbReference type="ARBA" id="ARBA00049598"/>
    </source>
</evidence>
<dbReference type="InterPro" id="IPR051639">
    <property type="entry name" value="BCD1"/>
</dbReference>
<dbReference type="PANTHER" id="PTHR13483:SF3">
    <property type="entry name" value="BOX C_D SNORNA PROTEIN 1"/>
    <property type="match status" value="1"/>
</dbReference>
<dbReference type="STRING" id="3760.A0A251Q8V1"/>
<evidence type="ECO:0000256" key="13">
    <source>
        <dbReference type="PROSITE-ProRule" id="PRU00453"/>
    </source>
</evidence>
<dbReference type="InterPro" id="IPR007529">
    <property type="entry name" value="Znf_HIT"/>
</dbReference>
<dbReference type="InterPro" id="IPR057721">
    <property type="entry name" value="BCD1_alpha/beta"/>
</dbReference>
<evidence type="ECO:0000256" key="11">
    <source>
        <dbReference type="ARBA" id="ARBA00068630"/>
    </source>
</evidence>
<dbReference type="PANTHER" id="PTHR13483">
    <property type="entry name" value="BOX C_D SNORNA PROTEIN 1-RELATED"/>
    <property type="match status" value="1"/>
</dbReference>
<protein>
    <recommendedName>
        <fullName evidence="11">Box C/D snoRNA protein 1</fullName>
    </recommendedName>
    <alternativeName>
        <fullName evidence="12">Zinc finger HIT domain-containing protein 6</fullName>
    </alternativeName>
</protein>
<feature type="domain" description="HIT-type" evidence="15">
    <location>
        <begin position="20"/>
        <end position="54"/>
    </location>
</feature>
<gene>
    <name evidence="16" type="ORF">PRUPE_2G005000</name>
</gene>
<dbReference type="PROSITE" id="PS51083">
    <property type="entry name" value="ZF_HIT"/>
    <property type="match status" value="1"/>
</dbReference>
<keyword evidence="17" id="KW-1185">Reference proteome</keyword>
<evidence type="ECO:0000256" key="12">
    <source>
        <dbReference type="ARBA" id="ARBA00077531"/>
    </source>
</evidence>
<evidence type="ECO:0000256" key="4">
    <source>
        <dbReference type="ARBA" id="ARBA00022723"/>
    </source>
</evidence>
<dbReference type="Proteomes" id="UP000006882">
    <property type="component" value="Chromosome G2"/>
</dbReference>
<dbReference type="SUPFAM" id="SSF144232">
    <property type="entry name" value="HIT/MYND zinc finger-like"/>
    <property type="match status" value="1"/>
</dbReference>
<evidence type="ECO:0000259" key="15">
    <source>
        <dbReference type="PROSITE" id="PS51083"/>
    </source>
</evidence>
<evidence type="ECO:0000256" key="14">
    <source>
        <dbReference type="SAM" id="MobiDB-lite"/>
    </source>
</evidence>
<keyword evidence="4" id="KW-0479">Metal-binding</keyword>
<keyword evidence="2" id="KW-0690">Ribosome biogenesis</keyword>
<dbReference type="GO" id="GO:0070761">
    <property type="term" value="C:pre-snoRNP complex"/>
    <property type="evidence" value="ECO:0000318"/>
    <property type="project" value="GO_Central"/>
</dbReference>
<dbReference type="GO" id="GO:0008270">
    <property type="term" value="F:zinc ion binding"/>
    <property type="evidence" value="ECO:0007669"/>
    <property type="project" value="UniProtKB-UniRule"/>
</dbReference>
<evidence type="ECO:0000256" key="6">
    <source>
        <dbReference type="ARBA" id="ARBA00022833"/>
    </source>
</evidence>
<evidence type="ECO:0000256" key="9">
    <source>
        <dbReference type="ARBA" id="ARBA00049654"/>
    </source>
</evidence>
<dbReference type="Gramene" id="ONI20256">
    <property type="protein sequence ID" value="ONI20256"/>
    <property type="gene ID" value="PRUPE_2G005000"/>
</dbReference>
<keyword evidence="7" id="KW-0832">Ubl conjugation</keyword>
<name>A0A251Q8V1_PRUPE</name>
<evidence type="ECO:0000256" key="1">
    <source>
        <dbReference type="ARBA" id="ARBA00022499"/>
    </source>
</evidence>
<proteinExistence type="inferred from homology"/>
<accession>A0A251Q8V1</accession>
<keyword evidence="5 13" id="KW-0863">Zinc-finger</keyword>
<dbReference type="Gene3D" id="3.30.60.190">
    <property type="match status" value="1"/>
</dbReference>
<evidence type="ECO:0000256" key="7">
    <source>
        <dbReference type="ARBA" id="ARBA00022843"/>
    </source>
</evidence>
<comment type="similarity">
    <text evidence="9">Belongs to the BCD1 family.</text>
</comment>
<evidence type="ECO:0000256" key="5">
    <source>
        <dbReference type="ARBA" id="ARBA00022771"/>
    </source>
</evidence>
<dbReference type="Pfam" id="PF04438">
    <property type="entry name" value="zf-HIT"/>
    <property type="match status" value="1"/>
</dbReference>